<comment type="caution">
    <text evidence="1">The sequence shown here is derived from an EMBL/GenBank/DDBJ whole genome shotgun (WGS) entry which is preliminary data.</text>
</comment>
<organism evidence="1 2">
    <name type="scientific">Brenneria salicis ATCC 15712 = DSM 30166</name>
    <dbReference type="NCBI Taxonomy" id="714314"/>
    <lineage>
        <taxon>Bacteria</taxon>
        <taxon>Pseudomonadati</taxon>
        <taxon>Pseudomonadota</taxon>
        <taxon>Gammaproteobacteria</taxon>
        <taxon>Enterobacterales</taxon>
        <taxon>Pectobacteriaceae</taxon>
        <taxon>Brenneria</taxon>
    </lineage>
</organism>
<dbReference type="AlphaFoldDB" id="A0A366I874"/>
<name>A0A366I874_9GAMM</name>
<proteinExistence type="predicted"/>
<accession>A0A366I874</accession>
<reference evidence="1 2" key="1">
    <citation type="submission" date="2018-06" db="EMBL/GenBank/DDBJ databases">
        <title>Genomic Encyclopedia of Type Strains, Phase IV (KMG-IV): sequencing the most valuable type-strain genomes for metagenomic binning, comparative biology and taxonomic classification.</title>
        <authorList>
            <person name="Goeker M."/>
        </authorList>
    </citation>
    <scope>NUCLEOTIDE SEQUENCE [LARGE SCALE GENOMIC DNA]</scope>
    <source>
        <strain evidence="1 2">DSM 30166</strain>
    </source>
</reference>
<dbReference type="EMBL" id="QNRY01000004">
    <property type="protein sequence ID" value="RBP65737.1"/>
    <property type="molecule type" value="Genomic_DNA"/>
</dbReference>
<evidence type="ECO:0000313" key="1">
    <source>
        <dbReference type="EMBL" id="RBP65737.1"/>
    </source>
</evidence>
<gene>
    <name evidence="1" type="ORF">DES54_1041</name>
</gene>
<keyword evidence="2" id="KW-1185">Reference proteome</keyword>
<evidence type="ECO:0000313" key="2">
    <source>
        <dbReference type="Proteomes" id="UP000253046"/>
    </source>
</evidence>
<protein>
    <submittedName>
        <fullName evidence="1">Uncharacterized protein</fullName>
    </submittedName>
</protein>
<dbReference type="Proteomes" id="UP000253046">
    <property type="component" value="Unassembled WGS sequence"/>
</dbReference>
<sequence length="70" mass="7894">MEFSCFLMSGDGMMVAIRSDENQNVGFSRFAEIISQVSHCPVFVADDVHETAIGQIQIEPLKCRLKQIFK</sequence>